<keyword evidence="2" id="KW-0472">Membrane</keyword>
<dbReference type="EMBL" id="BNDZ01000005">
    <property type="protein sequence ID" value="GHI46557.1"/>
    <property type="molecule type" value="Genomic_DNA"/>
</dbReference>
<dbReference type="GeneID" id="97268175"/>
<dbReference type="Proteomes" id="UP000292693">
    <property type="component" value="Unassembled WGS sequence"/>
</dbReference>
<evidence type="ECO:0000256" key="1">
    <source>
        <dbReference type="SAM" id="MobiDB-lite"/>
    </source>
</evidence>
<evidence type="ECO:0000313" key="4">
    <source>
        <dbReference type="EMBL" id="RZE23692.1"/>
    </source>
</evidence>
<reference evidence="6 7" key="1">
    <citation type="submission" date="2017-12" db="EMBL/GenBank/DDBJ databases">
        <title>Population genomics insights into the ecological differentiation and adaptive evolution in streptomycetes.</title>
        <authorList>
            <person name="Li Y."/>
            <person name="Huang Y."/>
        </authorList>
    </citation>
    <scope>NUCLEOTIDE SEQUENCE [LARGE SCALE GENOMIC DNA]</scope>
    <source>
        <strain evidence="5 6">FXJ.2339</strain>
        <strain evidence="4 7">NBRC 100770</strain>
    </source>
</reference>
<dbReference type="EMBL" id="PKLK01000014">
    <property type="protein sequence ID" value="RZE40705.1"/>
    <property type="molecule type" value="Genomic_DNA"/>
</dbReference>
<evidence type="ECO:0000256" key="2">
    <source>
        <dbReference type="SAM" id="Phobius"/>
    </source>
</evidence>
<dbReference type="EMBL" id="PKLL01000014">
    <property type="protein sequence ID" value="RZE23692.1"/>
    <property type="molecule type" value="Genomic_DNA"/>
</dbReference>
<gene>
    <name evidence="5" type="ORF">C0Q91_12945</name>
    <name evidence="4" type="ORF">C0Q92_12950</name>
    <name evidence="3" type="ORF">ScoT_27310</name>
</gene>
<accession>A0A126Y2C5</accession>
<dbReference type="Proteomes" id="UP001051844">
    <property type="component" value="Unassembled WGS sequence"/>
</dbReference>
<feature type="region of interest" description="Disordered" evidence="1">
    <location>
        <begin position="1"/>
        <end position="20"/>
    </location>
</feature>
<organism evidence="4 7">
    <name type="scientific">Streptomyces albidoflavus</name>
    <dbReference type="NCBI Taxonomy" id="1886"/>
    <lineage>
        <taxon>Bacteria</taxon>
        <taxon>Bacillati</taxon>
        <taxon>Actinomycetota</taxon>
        <taxon>Actinomycetes</taxon>
        <taxon>Kitasatosporales</taxon>
        <taxon>Streptomycetaceae</taxon>
        <taxon>Streptomyces</taxon>
        <taxon>Streptomyces albidoflavus group</taxon>
    </lineage>
</organism>
<feature type="transmembrane region" description="Helical" evidence="2">
    <location>
        <begin position="38"/>
        <end position="57"/>
    </location>
</feature>
<protein>
    <submittedName>
        <fullName evidence="4">Uncharacterized protein</fullName>
    </submittedName>
</protein>
<proteinExistence type="predicted"/>
<keyword evidence="2" id="KW-1133">Transmembrane helix</keyword>
<comment type="caution">
    <text evidence="4">The sequence shown here is derived from an EMBL/GenBank/DDBJ whole genome shotgun (WGS) entry which is preliminary data.</text>
</comment>
<dbReference type="RefSeq" id="WP_015507372.1">
    <property type="nucleotide sequence ID" value="NC_020990.1"/>
</dbReference>
<dbReference type="KEGG" id="salb:XNR_2392"/>
<name>A0A126Y2C5_9ACTN</name>
<accession>A0A2M9SET6</accession>
<evidence type="ECO:0000313" key="3">
    <source>
        <dbReference type="EMBL" id="GHI46557.1"/>
    </source>
</evidence>
<reference evidence="3" key="2">
    <citation type="submission" date="2022-09" db="EMBL/GenBank/DDBJ databases">
        <title>Whole genome shotgun sequence of Streptomyces albidoflavus NBRC 12854.</title>
        <authorList>
            <person name="Komaki H."/>
            <person name="Tamura T."/>
        </authorList>
    </citation>
    <scope>NUCLEOTIDE SEQUENCE</scope>
    <source>
        <strain evidence="3">NBRC 12854</strain>
    </source>
</reference>
<evidence type="ECO:0000313" key="5">
    <source>
        <dbReference type="EMBL" id="RZE40705.1"/>
    </source>
</evidence>
<evidence type="ECO:0000313" key="6">
    <source>
        <dbReference type="Proteomes" id="UP000292095"/>
    </source>
</evidence>
<sequence length="161" mass="17139">MTTTRPGTAPDGADDPYEPVFTPARGGARYVYNHRNPVGLALILLAPLTALGVILYLHDSGSWSRGELRDAVYGAAEEMNRAPHVHHSDLGYAWSLEDAVDRQPGTPFIGASVHRGTGPDRTAYTVTGSGTSAAYCLHVYEGHDAAADRSILHVLAEDGPC</sequence>
<keyword evidence="2" id="KW-0812">Transmembrane</keyword>
<dbReference type="AlphaFoldDB" id="A0A126Y2C5"/>
<evidence type="ECO:0000313" key="7">
    <source>
        <dbReference type="Proteomes" id="UP000292693"/>
    </source>
</evidence>
<dbReference type="Proteomes" id="UP000292095">
    <property type="component" value="Unassembled WGS sequence"/>
</dbReference>